<dbReference type="SUPFAM" id="SSF47413">
    <property type="entry name" value="lambda repressor-like DNA-binding domains"/>
    <property type="match status" value="1"/>
</dbReference>
<evidence type="ECO:0000313" key="3">
    <source>
        <dbReference type="Proteomes" id="UP000249819"/>
    </source>
</evidence>
<proteinExistence type="predicted"/>
<dbReference type="Pfam" id="PF01381">
    <property type="entry name" value="HTH_3"/>
    <property type="match status" value="1"/>
</dbReference>
<reference evidence="2 3" key="1">
    <citation type="submission" date="2018-06" db="EMBL/GenBank/DDBJ databases">
        <title>Genomic Encyclopedia of Archaeal and Bacterial Type Strains, Phase II (KMG-II): from individual species to whole genera.</title>
        <authorList>
            <person name="Goeker M."/>
        </authorList>
    </citation>
    <scope>NUCLEOTIDE SEQUENCE [LARGE SCALE GENOMIC DNA]</scope>
    <source>
        <strain evidence="2 3">DSM 29821</strain>
    </source>
</reference>
<dbReference type="Proteomes" id="UP000249819">
    <property type="component" value="Unassembled WGS sequence"/>
</dbReference>
<dbReference type="GO" id="GO:0003677">
    <property type="term" value="F:DNA binding"/>
    <property type="evidence" value="ECO:0007669"/>
    <property type="project" value="InterPro"/>
</dbReference>
<name>A0A327WCJ7_9BACT</name>
<dbReference type="CDD" id="cd00093">
    <property type="entry name" value="HTH_XRE"/>
    <property type="match status" value="1"/>
</dbReference>
<dbReference type="AlphaFoldDB" id="A0A327WCJ7"/>
<comment type="caution">
    <text evidence="2">The sequence shown here is derived from an EMBL/GenBank/DDBJ whole genome shotgun (WGS) entry which is preliminary data.</text>
</comment>
<dbReference type="InterPro" id="IPR010982">
    <property type="entry name" value="Lambda_DNA-bd_dom_sf"/>
</dbReference>
<evidence type="ECO:0000259" key="1">
    <source>
        <dbReference type="Pfam" id="PF01381"/>
    </source>
</evidence>
<protein>
    <submittedName>
        <fullName evidence="2">Helix-turn-helix protein</fullName>
    </submittedName>
</protein>
<gene>
    <name evidence="2" type="ORF">CLV59_101629</name>
</gene>
<accession>A0A327WCJ7</accession>
<dbReference type="EMBL" id="QLMA01000001">
    <property type="protein sequence ID" value="RAJ87868.1"/>
    <property type="molecule type" value="Genomic_DNA"/>
</dbReference>
<dbReference type="RefSeq" id="WP_111590539.1">
    <property type="nucleotide sequence ID" value="NZ_QLMA01000001.1"/>
</dbReference>
<dbReference type="InterPro" id="IPR001387">
    <property type="entry name" value="Cro/C1-type_HTH"/>
</dbReference>
<organism evidence="2 3">
    <name type="scientific">Chitinophaga dinghuensis</name>
    <dbReference type="NCBI Taxonomy" id="1539050"/>
    <lineage>
        <taxon>Bacteria</taxon>
        <taxon>Pseudomonadati</taxon>
        <taxon>Bacteroidota</taxon>
        <taxon>Chitinophagia</taxon>
        <taxon>Chitinophagales</taxon>
        <taxon>Chitinophagaceae</taxon>
        <taxon>Chitinophaga</taxon>
    </lineage>
</organism>
<feature type="domain" description="HTH cro/C1-type" evidence="1">
    <location>
        <begin position="81"/>
        <end position="107"/>
    </location>
</feature>
<dbReference type="OrthoDB" id="676274at2"/>
<sequence>MKRIVFVVEKTGTGYSAFAKNFEKYPIGTTGKNMRDLRKNILDATHLFQDAHHLKHAKEDDIIISLDLHQFFEYYKIINATALAERIGMSQSLLSQYANGIKSPSEKQTNKILQGIRELGKEFTQLELV</sequence>
<keyword evidence="3" id="KW-1185">Reference proteome</keyword>
<evidence type="ECO:0000313" key="2">
    <source>
        <dbReference type="EMBL" id="RAJ87868.1"/>
    </source>
</evidence>